<evidence type="ECO:0000256" key="2">
    <source>
        <dbReference type="SAM" id="SignalP"/>
    </source>
</evidence>
<proteinExistence type="predicted"/>
<name>A0A9Q1H382_HOLLE</name>
<evidence type="ECO:0000256" key="1">
    <source>
        <dbReference type="SAM" id="Phobius"/>
    </source>
</evidence>
<comment type="caution">
    <text evidence="4">The sequence shown here is derived from an EMBL/GenBank/DDBJ whole genome shotgun (WGS) entry which is preliminary data.</text>
</comment>
<evidence type="ECO:0000313" key="4">
    <source>
        <dbReference type="EMBL" id="KAJ8031769.1"/>
    </source>
</evidence>
<sequence>MLRYALFPLLVLGNFHHGNGENFCKSSAEIQVIHSFLQKNTTMMCIISKECTNVCWKRHADDGSGFEMTSGTRKFDDSEFSVDTSLTLGQTVLSVINVSKNLAGAYSCHCVKKIENSSLHTYSTEGCFNLTTNTLKCQMQAEIQGKRQLTYEATHLRERTETVEAAINDVLSVKCLNGGQKSTNCSELDHPYCDIPLRRSDTWCEFSCTITNYNATCELRIILNVTGDEQCLPFAPLWSTESTGYSSTMVSTEKSQSQEPSTETTTGFMYTSTADAVTEAPIDLTEVTTPPLTEGTTYFTNTGKANKKEPANFIRKTLICIIIIIAGLFIITAMLQSFYIISLQRQDHRRDASHESWQNPVYDSIENDNVSHNTIPERACGEMNSQRIFEPTCLSHGTTCHSQHLQILGACLGDGEKCEEGPSINTLHSNIKIKPSGKVVTSNKKKRAKIDLGVKKIGKPNIKANKRTSGCPTENNMAHCDDEAANIMKRMNSFHIYEDVARI</sequence>
<organism evidence="4 5">
    <name type="scientific">Holothuria leucospilota</name>
    <name type="common">Black long sea cucumber</name>
    <name type="synonym">Mertensiothuria leucospilota</name>
    <dbReference type="NCBI Taxonomy" id="206669"/>
    <lineage>
        <taxon>Eukaryota</taxon>
        <taxon>Metazoa</taxon>
        <taxon>Echinodermata</taxon>
        <taxon>Eleutherozoa</taxon>
        <taxon>Echinozoa</taxon>
        <taxon>Holothuroidea</taxon>
        <taxon>Aspidochirotacea</taxon>
        <taxon>Aspidochirotida</taxon>
        <taxon>Holothuriidae</taxon>
        <taxon>Holothuria</taxon>
    </lineage>
</organism>
<dbReference type="PROSITE" id="PS50835">
    <property type="entry name" value="IG_LIKE"/>
    <property type="match status" value="1"/>
</dbReference>
<feature type="transmembrane region" description="Helical" evidence="1">
    <location>
        <begin position="321"/>
        <end position="341"/>
    </location>
</feature>
<keyword evidence="2" id="KW-0732">Signal</keyword>
<dbReference type="EMBL" id="JAIZAY010000012">
    <property type="protein sequence ID" value="KAJ8031769.1"/>
    <property type="molecule type" value="Genomic_DNA"/>
</dbReference>
<keyword evidence="1" id="KW-0812">Transmembrane</keyword>
<keyword evidence="5" id="KW-1185">Reference proteome</keyword>
<reference evidence="4" key="1">
    <citation type="submission" date="2021-10" db="EMBL/GenBank/DDBJ databases">
        <title>Tropical sea cucumber genome reveals ecological adaptation and Cuvierian tubules defense mechanism.</title>
        <authorList>
            <person name="Chen T."/>
        </authorList>
    </citation>
    <scope>NUCLEOTIDE SEQUENCE</scope>
    <source>
        <strain evidence="4">Nanhai2018</strain>
        <tissue evidence="4">Muscle</tissue>
    </source>
</reference>
<accession>A0A9Q1H382</accession>
<keyword evidence="1" id="KW-0472">Membrane</keyword>
<evidence type="ECO:0000313" key="5">
    <source>
        <dbReference type="Proteomes" id="UP001152320"/>
    </source>
</evidence>
<feature type="chain" id="PRO_5040144628" description="Ig-like domain-containing protein" evidence="2">
    <location>
        <begin position="21"/>
        <end position="503"/>
    </location>
</feature>
<keyword evidence="1" id="KW-1133">Transmembrane helix</keyword>
<dbReference type="Proteomes" id="UP001152320">
    <property type="component" value="Chromosome 12"/>
</dbReference>
<feature type="domain" description="Ig-like" evidence="3">
    <location>
        <begin position="8"/>
        <end position="108"/>
    </location>
</feature>
<feature type="signal peptide" evidence="2">
    <location>
        <begin position="1"/>
        <end position="20"/>
    </location>
</feature>
<dbReference type="InterPro" id="IPR007110">
    <property type="entry name" value="Ig-like_dom"/>
</dbReference>
<evidence type="ECO:0000259" key="3">
    <source>
        <dbReference type="PROSITE" id="PS50835"/>
    </source>
</evidence>
<protein>
    <recommendedName>
        <fullName evidence="3">Ig-like domain-containing protein</fullName>
    </recommendedName>
</protein>
<gene>
    <name evidence="4" type="ORF">HOLleu_25075</name>
</gene>
<dbReference type="AlphaFoldDB" id="A0A9Q1H382"/>